<organism evidence="2">
    <name type="scientific">Citrus leprosis virus N</name>
    <dbReference type="NCBI Taxonomy" id="1956177"/>
    <lineage>
        <taxon>Viruses</taxon>
        <taxon>Riboviria</taxon>
        <taxon>Orthornavirae</taxon>
        <taxon>Negarnaviricota</taxon>
        <taxon>Haploviricotina</taxon>
        <taxon>Monjiviricetes</taxon>
        <taxon>Mononegavirales</taxon>
        <taxon>Rhabdoviridae</taxon>
        <taxon>Betarhabdovirinae</taxon>
        <taxon>Dichorhavirus</taxon>
        <taxon>Dichorhavirus leprosis</taxon>
    </lineage>
</organism>
<name>A0A1S5VFG2_9RHAB</name>
<protein>
    <submittedName>
        <fullName evidence="2">Phosphoprotein</fullName>
    </submittedName>
</protein>
<sequence>MMNMIGTSTNMFPEVPESSQIQTDIESYGIDDHVSTFIRKWQAHGITPPMTLSNKIREWVKTKGDNNPIVLDQNAVELGCIIWNACAEHHHLINKSQVTKMSDLVDQLGEHMRGQSIRPDERPPHQSSKRKHEDTCFNPDIDNMIADSWTEKRRGLFAKKTPSQLLEIFSWLLIDYLSVITKTFTESWVTKQDLAGRIGDIAVFCFLNKDTLTDEQRTIIRSRVVDRLSKSKRPCLN</sequence>
<reference evidence="2" key="1">
    <citation type="submission" date="2016-10" db="EMBL/GenBank/DDBJ databases">
        <title>Citrus leprosis virus N: a new species of dichorhavirus causing citrus leprosis symptoms.</title>
        <authorList>
            <person name="Chabi-Jesus C."/>
            <person name="Ramos-Gonzalez P.L."/>
            <person name="Guerra-Peraza O."/>
            <person name="Harakava R."/>
            <person name="Tassi A."/>
            <person name="Kitajima E.W."/>
            <person name="Freitas-Astua J."/>
        </authorList>
    </citation>
    <scope>NUCLEOTIDE SEQUENCE</scope>
    <source>
        <strain evidence="2">Sbs1</strain>
    </source>
</reference>
<accession>A0A1S5VFG2</accession>
<feature type="compositionally biased region" description="Basic and acidic residues" evidence="1">
    <location>
        <begin position="113"/>
        <end position="124"/>
    </location>
</feature>
<feature type="region of interest" description="Disordered" evidence="1">
    <location>
        <begin position="113"/>
        <end position="134"/>
    </location>
</feature>
<dbReference type="EMBL" id="KX982178">
    <property type="protein sequence ID" value="AQN78372.1"/>
    <property type="molecule type" value="Viral_cRNA"/>
</dbReference>
<evidence type="ECO:0000256" key="1">
    <source>
        <dbReference type="SAM" id="MobiDB-lite"/>
    </source>
</evidence>
<proteinExistence type="predicted"/>
<evidence type="ECO:0000313" key="2">
    <source>
        <dbReference type="EMBL" id="AQN78372.1"/>
    </source>
</evidence>
<gene>
    <name evidence="2" type="primary">ORF2</name>
</gene>